<dbReference type="KEGG" id="bgok:Pr1d_08160"/>
<dbReference type="PROSITE" id="PS00018">
    <property type="entry name" value="EF_HAND_1"/>
    <property type="match status" value="1"/>
</dbReference>
<organism evidence="2 3">
    <name type="scientific">Bythopirellula goksoeyrii</name>
    <dbReference type="NCBI Taxonomy" id="1400387"/>
    <lineage>
        <taxon>Bacteria</taxon>
        <taxon>Pseudomonadati</taxon>
        <taxon>Planctomycetota</taxon>
        <taxon>Planctomycetia</taxon>
        <taxon>Pirellulales</taxon>
        <taxon>Lacipirellulaceae</taxon>
        <taxon>Bythopirellula</taxon>
    </lineage>
</organism>
<evidence type="ECO:0000256" key="1">
    <source>
        <dbReference type="SAM" id="SignalP"/>
    </source>
</evidence>
<evidence type="ECO:0000313" key="3">
    <source>
        <dbReference type="Proteomes" id="UP000323917"/>
    </source>
</evidence>
<gene>
    <name evidence="2" type="ORF">Pr1d_08160</name>
</gene>
<feature type="chain" id="PRO_5023014844" description="Autotransporter-associated beta strand repeat protein" evidence="1">
    <location>
        <begin position="31"/>
        <end position="1155"/>
    </location>
</feature>
<feature type="signal peptide" evidence="1">
    <location>
        <begin position="1"/>
        <end position="30"/>
    </location>
</feature>
<dbReference type="OrthoDB" id="221300at2"/>
<protein>
    <recommendedName>
        <fullName evidence="4">Autotransporter-associated beta strand repeat protein</fullName>
    </recommendedName>
</protein>
<accession>A0A5B9Q800</accession>
<dbReference type="Proteomes" id="UP000323917">
    <property type="component" value="Chromosome"/>
</dbReference>
<dbReference type="InterPro" id="IPR018247">
    <property type="entry name" value="EF_Hand_1_Ca_BS"/>
</dbReference>
<name>A0A5B9Q800_9BACT</name>
<reference evidence="2 3" key="1">
    <citation type="submission" date="2019-08" db="EMBL/GenBank/DDBJ databases">
        <title>Deep-cultivation of Planctomycetes and their phenomic and genomic characterization uncovers novel biology.</title>
        <authorList>
            <person name="Wiegand S."/>
            <person name="Jogler M."/>
            <person name="Boedeker C."/>
            <person name="Pinto D."/>
            <person name="Vollmers J."/>
            <person name="Rivas-Marin E."/>
            <person name="Kohn T."/>
            <person name="Peeters S.H."/>
            <person name="Heuer A."/>
            <person name="Rast P."/>
            <person name="Oberbeckmann S."/>
            <person name="Bunk B."/>
            <person name="Jeske O."/>
            <person name="Meyerdierks A."/>
            <person name="Storesund J.E."/>
            <person name="Kallscheuer N."/>
            <person name="Luecker S."/>
            <person name="Lage O.M."/>
            <person name="Pohl T."/>
            <person name="Merkel B.J."/>
            <person name="Hornburger P."/>
            <person name="Mueller R.-W."/>
            <person name="Bruemmer F."/>
            <person name="Labrenz M."/>
            <person name="Spormann A.M."/>
            <person name="Op den Camp H."/>
            <person name="Overmann J."/>
            <person name="Amann R."/>
            <person name="Jetten M.S.M."/>
            <person name="Mascher T."/>
            <person name="Medema M.H."/>
            <person name="Devos D.P."/>
            <person name="Kaster A.-K."/>
            <person name="Ovreas L."/>
            <person name="Rohde M."/>
            <person name="Galperin M.Y."/>
            <person name="Jogler C."/>
        </authorList>
    </citation>
    <scope>NUCLEOTIDE SEQUENCE [LARGE SCALE GENOMIC DNA]</scope>
    <source>
        <strain evidence="2 3">Pr1d</strain>
    </source>
</reference>
<dbReference type="RefSeq" id="WP_148072301.1">
    <property type="nucleotide sequence ID" value="NZ_CP042913.1"/>
</dbReference>
<sequence length="1155" mass="118759" precursor="true">MGASSRGVLRLVLLSSILMLVIQETTNAAARTWIGGNSDWVDNGSTANWNPADEPDSDDEAIFNTANSVNLGSANSILALTMSNGIDLFTNNFNLTVDGLVQLTGNSTNLFVGGGASTLNADDITINSGGTVELTGGTLILDEESGTSLLDINAGGTLAGHGTITFADTPALATPLLINDGTLTALSRAAIIFNPPPVGTLQINDSSLGGRVDLDGASETGVVNINRNQTLDLNVPLTDNFNGTMNLFQNSTIDSLSSWTLAGGTLNANNGFIDNPIPTPDVPAGTSFISGGAFTQSGGTINVVDADGTLQFNSVFNMSGGTLINNGHLIFNNNATVTALANITMPTTSSSITVGAGRAVTISLNNFNLDGNNALTNAITVNAGGFLQIGTTDYDPDAVTNRYDGSITLNGGDLLLSITDPEFVMDGTLNLSRVDSEIPSYSGVAIDIGNDSGVLDAELNISGIGISQIGAQIDFNSDAKVNVALGAVLQFVTSTTVNFDTVNGVNNASFTGAGQIQFNGAVNVNEAVTLNMVGGTVDLDGNDLTGDVINIDAPLVINAATMASFGRVNSGGGISTLDINNGAGTGVLTVNLDDPNDEWTLNFSGVMNLVNDNTEATLLAGSDVNIIGIVNVTGDVRTTARVDIGSTGIVNINTSNEPLQLAGGTLFSDPNTIAGGTINGAGLLGADTSRVLRGFGTINTGIDFDGTASLLADNGTLTVNGAIVDVGTIGTFDVDGTLHVTNAWNNNVSTGVQLSGGVLSGGAITNDVTAGISGHGLVTARVVNNTQLFASIADSLIFQTAANDNDWDGTTNTGKIHAVLANIELRDNATFGFTGTVEASNSHTAYTNGFALDFNPGSSLQLSSGGTYESTNSTDLGGTMTVGGGAASTIKVAVNNFLTFQPTNTSTLTGNLRLENNNIRINAGATFSGAGAIIIPDGSHLIPDNSANINTLLVNEGTIRVAGFDAVGAATVKDYQQMQSGELFVELTGTLLNEFDRLAVTGQALLHGYLNIDIDGPYIPAMGNTFNILTASSGVFGTFNQIDVSGMPAGLTFHLNYLANAVQLQVVSTPFFSADFDHDGDVDATDLSIWQGAYGLNQLGDADGDNDTDGRDFLLWQRQFGSHPLMAAATSVPEPTGGLLLILGSLCLWRRNLPR</sequence>
<keyword evidence="1" id="KW-0732">Signal</keyword>
<evidence type="ECO:0000313" key="2">
    <source>
        <dbReference type="EMBL" id="QEG33552.1"/>
    </source>
</evidence>
<dbReference type="AlphaFoldDB" id="A0A5B9Q800"/>
<evidence type="ECO:0008006" key="4">
    <source>
        <dbReference type="Google" id="ProtNLM"/>
    </source>
</evidence>
<proteinExistence type="predicted"/>
<dbReference type="EMBL" id="CP042913">
    <property type="protein sequence ID" value="QEG33552.1"/>
    <property type="molecule type" value="Genomic_DNA"/>
</dbReference>
<keyword evidence="3" id="KW-1185">Reference proteome</keyword>